<dbReference type="InterPro" id="IPR016193">
    <property type="entry name" value="Cytidine_deaminase-like"/>
</dbReference>
<dbReference type="PANTHER" id="PTHR30592">
    <property type="entry name" value="FORMATE DEHYDROGENASE"/>
    <property type="match status" value="1"/>
</dbReference>
<evidence type="ECO:0000256" key="2">
    <source>
        <dbReference type="ARBA" id="ARBA00023150"/>
    </source>
</evidence>
<dbReference type="PATRIC" id="fig|1348657.5.peg.240"/>
<comment type="subcellular location">
    <subcellularLocation>
        <location evidence="3">Cytoplasm</location>
    </subcellularLocation>
</comment>
<dbReference type="Proteomes" id="UP000015455">
    <property type="component" value="Unassembled WGS sequence"/>
</dbReference>
<dbReference type="PIRSF" id="PIRSF015626">
    <property type="entry name" value="FdhD"/>
    <property type="match status" value="1"/>
</dbReference>
<dbReference type="EMBL" id="ATJV01000001">
    <property type="protein sequence ID" value="EPZ17414.1"/>
    <property type="molecule type" value="Genomic_DNA"/>
</dbReference>
<dbReference type="AlphaFoldDB" id="T0AX17"/>
<proteinExistence type="inferred from homology"/>
<dbReference type="SUPFAM" id="SSF53927">
    <property type="entry name" value="Cytidine deaminase-like"/>
    <property type="match status" value="1"/>
</dbReference>
<evidence type="ECO:0000256" key="3">
    <source>
        <dbReference type="HAMAP-Rule" id="MF_00187"/>
    </source>
</evidence>
<keyword evidence="1 3" id="KW-0963">Cytoplasm</keyword>
<name>T0AX17_9RHOO</name>
<feature type="active site" description="Cysteine persulfide intermediate" evidence="3">
    <location>
        <position position="136"/>
    </location>
</feature>
<reference evidence="4 5" key="1">
    <citation type="submission" date="2013-06" db="EMBL/GenBank/DDBJ databases">
        <title>Draft genome sequence of Thauera terpenica.</title>
        <authorList>
            <person name="Liu B."/>
            <person name="Frostegard A.H."/>
            <person name="Shapleigh J.P."/>
        </authorList>
    </citation>
    <scope>NUCLEOTIDE SEQUENCE [LARGE SCALE GENOMIC DNA]</scope>
    <source>
        <strain evidence="4 5">58Eu</strain>
    </source>
</reference>
<dbReference type="GO" id="GO:0005737">
    <property type="term" value="C:cytoplasm"/>
    <property type="evidence" value="ECO:0007669"/>
    <property type="project" value="UniProtKB-SubCell"/>
</dbReference>
<dbReference type="Gene3D" id="3.10.20.10">
    <property type="match status" value="1"/>
</dbReference>
<evidence type="ECO:0000313" key="4">
    <source>
        <dbReference type="EMBL" id="EPZ17414.1"/>
    </source>
</evidence>
<dbReference type="GO" id="GO:0006777">
    <property type="term" value="P:Mo-molybdopterin cofactor biosynthetic process"/>
    <property type="evidence" value="ECO:0007669"/>
    <property type="project" value="UniProtKB-UniRule"/>
</dbReference>
<dbReference type="GO" id="GO:0016783">
    <property type="term" value="F:sulfurtransferase activity"/>
    <property type="evidence" value="ECO:0007669"/>
    <property type="project" value="InterPro"/>
</dbReference>
<dbReference type="Gene3D" id="3.40.140.10">
    <property type="entry name" value="Cytidine Deaminase, domain 2"/>
    <property type="match status" value="1"/>
</dbReference>
<dbReference type="eggNOG" id="COG1526">
    <property type="taxonomic scope" value="Bacteria"/>
</dbReference>
<dbReference type="NCBIfam" id="TIGR00129">
    <property type="entry name" value="fdhD_narQ"/>
    <property type="match status" value="1"/>
</dbReference>
<sequence length="292" mass="30783">MLDPRLRPEGFAMSAAAADDDLPPPADHAVVQATAWSDANPDAPPRVLDASLVEETAVALVYNGISHAVMLTTPTDLEDFAYGFSLTEGIIARRHDIYAMDVVHTALGIEVRMELASACFAALKLRRRSLAGRSGCGLCGVDSLAAAMRPVTPLSHRFALSRAALARALDELPHDQTLHRLSGGAHAAAWVAADGRVKLVREDVGRHNALDKLIGAVLRWGDDARAGFVVITSRASHELVHKTAAAGIGCLAAVSAPTAQAVREAQAAGLILIGFARSTRCTAYTFPETLTA</sequence>
<evidence type="ECO:0000313" key="5">
    <source>
        <dbReference type="Proteomes" id="UP000015455"/>
    </source>
</evidence>
<dbReference type="InterPro" id="IPR003786">
    <property type="entry name" value="FdhD"/>
</dbReference>
<organism evidence="4 5">
    <name type="scientific">Thauera terpenica 58Eu</name>
    <dbReference type="NCBI Taxonomy" id="1348657"/>
    <lineage>
        <taxon>Bacteria</taxon>
        <taxon>Pseudomonadati</taxon>
        <taxon>Pseudomonadota</taxon>
        <taxon>Betaproteobacteria</taxon>
        <taxon>Rhodocyclales</taxon>
        <taxon>Zoogloeaceae</taxon>
        <taxon>Thauera</taxon>
    </lineage>
</organism>
<dbReference type="RefSeq" id="WP_021247701.1">
    <property type="nucleotide sequence ID" value="NZ_ATJV01000001.1"/>
</dbReference>
<dbReference type="PANTHER" id="PTHR30592:SF1">
    <property type="entry name" value="SULFUR CARRIER PROTEIN FDHD"/>
    <property type="match status" value="1"/>
</dbReference>
<gene>
    <name evidence="3" type="primary">fdhD</name>
    <name evidence="4" type="ORF">M622_01195</name>
</gene>
<dbReference type="GO" id="GO:0097163">
    <property type="term" value="F:sulfur carrier activity"/>
    <property type="evidence" value="ECO:0007669"/>
    <property type="project" value="UniProtKB-UniRule"/>
</dbReference>
<protein>
    <recommendedName>
        <fullName evidence="3">Sulfur carrier protein FdhD</fullName>
    </recommendedName>
</protein>
<dbReference type="HAMAP" id="MF_00187">
    <property type="entry name" value="FdhD"/>
    <property type="match status" value="1"/>
</dbReference>
<keyword evidence="5" id="KW-1185">Reference proteome</keyword>
<feature type="binding site" evidence="3">
    <location>
        <begin position="275"/>
        <end position="280"/>
    </location>
    <ligand>
        <name>Mo-bis(molybdopterin guanine dinucleotide)</name>
        <dbReference type="ChEBI" id="CHEBI:60539"/>
    </ligand>
</feature>
<keyword evidence="2 3" id="KW-0501">Molybdenum cofactor biosynthesis</keyword>
<accession>T0AX17</accession>
<dbReference type="Pfam" id="PF02634">
    <property type="entry name" value="FdhD-NarQ"/>
    <property type="match status" value="1"/>
</dbReference>
<comment type="caution">
    <text evidence="4">The sequence shown here is derived from an EMBL/GenBank/DDBJ whole genome shotgun (WGS) entry which is preliminary data.</text>
</comment>
<comment type="similarity">
    <text evidence="3">Belongs to the FdhD family.</text>
</comment>
<comment type="function">
    <text evidence="3">Required for formate dehydrogenase (FDH) activity. Acts as a sulfur carrier protein that transfers sulfur from IscS to the molybdenum cofactor prior to its insertion into FDH.</text>
</comment>
<evidence type="ECO:0000256" key="1">
    <source>
        <dbReference type="ARBA" id="ARBA00022490"/>
    </source>
</evidence>
<dbReference type="STRING" id="1348657.M622_01195"/>